<organism evidence="4 5">
    <name type="scientific">Brevibacterium daeguense</name>
    <dbReference type="NCBI Taxonomy" id="909936"/>
    <lineage>
        <taxon>Bacteria</taxon>
        <taxon>Bacillati</taxon>
        <taxon>Actinomycetota</taxon>
        <taxon>Actinomycetes</taxon>
        <taxon>Micrococcales</taxon>
        <taxon>Brevibacteriaceae</taxon>
        <taxon>Brevibacterium</taxon>
    </lineage>
</organism>
<comment type="caution">
    <text evidence="4">The sequence shown here is derived from an EMBL/GenBank/DDBJ whole genome shotgun (WGS) entry which is preliminary data.</text>
</comment>
<gene>
    <name evidence="4" type="ORF">GCM10022261_16810</name>
</gene>
<dbReference type="PANTHER" id="PTHR10584:SF167">
    <property type="entry name" value="PFKB DOMAIN PROTEIN"/>
    <property type="match status" value="1"/>
</dbReference>
<dbReference type="InterPro" id="IPR029056">
    <property type="entry name" value="Ribokinase-like"/>
</dbReference>
<evidence type="ECO:0000313" key="5">
    <source>
        <dbReference type="Proteomes" id="UP001501586"/>
    </source>
</evidence>
<dbReference type="RefSeq" id="WP_236864263.1">
    <property type="nucleotide sequence ID" value="NZ_BAABAZ010000005.1"/>
</dbReference>
<evidence type="ECO:0000256" key="1">
    <source>
        <dbReference type="ARBA" id="ARBA00022679"/>
    </source>
</evidence>
<reference evidence="5" key="1">
    <citation type="journal article" date="2019" name="Int. J. Syst. Evol. Microbiol.">
        <title>The Global Catalogue of Microorganisms (GCM) 10K type strain sequencing project: providing services to taxonomists for standard genome sequencing and annotation.</title>
        <authorList>
            <consortium name="The Broad Institute Genomics Platform"/>
            <consortium name="The Broad Institute Genome Sequencing Center for Infectious Disease"/>
            <person name="Wu L."/>
            <person name="Ma J."/>
        </authorList>
    </citation>
    <scope>NUCLEOTIDE SEQUENCE [LARGE SCALE GENOMIC DNA]</scope>
    <source>
        <strain evidence="5">JCM 17458</strain>
    </source>
</reference>
<evidence type="ECO:0000259" key="3">
    <source>
        <dbReference type="Pfam" id="PF00294"/>
    </source>
</evidence>
<dbReference type="Gene3D" id="3.40.1190.20">
    <property type="match status" value="1"/>
</dbReference>
<dbReference type="InterPro" id="IPR011611">
    <property type="entry name" value="PfkB_dom"/>
</dbReference>
<name>A0ABP8EJJ9_9MICO</name>
<dbReference type="GO" id="GO:0016301">
    <property type="term" value="F:kinase activity"/>
    <property type="evidence" value="ECO:0007669"/>
    <property type="project" value="UniProtKB-KW"/>
</dbReference>
<protein>
    <submittedName>
        <fullName evidence="4">PfkB family carbohydrate kinase</fullName>
    </submittedName>
</protein>
<evidence type="ECO:0000313" key="4">
    <source>
        <dbReference type="EMBL" id="GAA4284150.1"/>
    </source>
</evidence>
<dbReference type="PANTHER" id="PTHR10584">
    <property type="entry name" value="SUGAR KINASE"/>
    <property type="match status" value="1"/>
</dbReference>
<dbReference type="SUPFAM" id="SSF53613">
    <property type="entry name" value="Ribokinase-like"/>
    <property type="match status" value="1"/>
</dbReference>
<dbReference type="EMBL" id="BAABAZ010000005">
    <property type="protein sequence ID" value="GAA4284150.1"/>
    <property type="molecule type" value="Genomic_DNA"/>
</dbReference>
<proteinExistence type="predicted"/>
<feature type="domain" description="Carbohydrate kinase PfkB" evidence="3">
    <location>
        <begin position="6"/>
        <end position="291"/>
    </location>
</feature>
<dbReference type="Proteomes" id="UP001501586">
    <property type="component" value="Unassembled WGS sequence"/>
</dbReference>
<keyword evidence="1" id="KW-0808">Transferase</keyword>
<sequence>MPRVIHSGQALVDLVVQVPALPASGRNVNAEAHFHCPGGALNILTAAARAGARTVHAGAVGDGPNGDLLRSLAAAEGIELANPPVTDADTAVCVVLVEPDGQRTFVTTYGAERMITCASLGAAGAEAGDIVCITGYTLFEPTREPLLQYLASLPEGVRVVLDPGEPFADFDAGLRGAVLSRVGVFTSNAAEAEALTGIADPAESAGAVARLLPTGGVVVVRDGAAGCYLHAEGSTVAVPGFPQEAVDTNGAGDAHTGVLLAERTLGTDWTTAARRANAAAAIKVTRRGPATAAARGEVDAFLAAAEQHG</sequence>
<accession>A0ABP8EJJ9</accession>
<keyword evidence="2 4" id="KW-0418">Kinase</keyword>
<keyword evidence="5" id="KW-1185">Reference proteome</keyword>
<evidence type="ECO:0000256" key="2">
    <source>
        <dbReference type="ARBA" id="ARBA00022777"/>
    </source>
</evidence>
<dbReference type="Pfam" id="PF00294">
    <property type="entry name" value="PfkB"/>
    <property type="match status" value="1"/>
</dbReference>